<accession>A0A229SJL8</accession>
<dbReference type="Pfam" id="PF21806">
    <property type="entry name" value="DUF6879"/>
    <property type="match status" value="1"/>
</dbReference>
<dbReference type="EMBL" id="NMUL01000093">
    <property type="protein sequence ID" value="OXM59147.1"/>
    <property type="molecule type" value="Genomic_DNA"/>
</dbReference>
<evidence type="ECO:0000313" key="3">
    <source>
        <dbReference type="Proteomes" id="UP000215199"/>
    </source>
</evidence>
<evidence type="ECO:0000259" key="1">
    <source>
        <dbReference type="Pfam" id="PF21806"/>
    </source>
</evidence>
<evidence type="ECO:0000313" key="2">
    <source>
        <dbReference type="EMBL" id="OXM59147.1"/>
    </source>
</evidence>
<dbReference type="InterPro" id="IPR049244">
    <property type="entry name" value="DUF6879"/>
</dbReference>
<keyword evidence="3" id="KW-1185">Reference proteome</keyword>
<proteinExistence type="predicted"/>
<reference evidence="3" key="1">
    <citation type="submission" date="2017-07" db="EMBL/GenBank/DDBJ databases">
        <title>Comparative genome mining reveals phylogenetic distribution patterns of secondary metabolites in Amycolatopsis.</title>
        <authorList>
            <person name="Adamek M."/>
            <person name="Alanjary M."/>
            <person name="Sales-Ortells H."/>
            <person name="Goodfellow M."/>
            <person name="Bull A.T."/>
            <person name="Kalinowski J."/>
            <person name="Ziemert N."/>
        </authorList>
    </citation>
    <scope>NUCLEOTIDE SEQUENCE [LARGE SCALE GENOMIC DNA]</scope>
    <source>
        <strain evidence="3">H5</strain>
    </source>
</reference>
<dbReference type="AlphaFoldDB" id="A0A229SJL8"/>
<sequence>MTFIEPGPEFAKLFETFEHTAYRLETRDQYNIPREAEPLRKFLAGEPDVSYHENWSNMVRQATAEGRRFSRVRVVSFPLTDYTRFAMWVAGYTREAGDDIRYITREQAAGLPDYDYWLFDSRKLLKMRFTDEDQFLGGEVIEDPAEIVQHNYWRDAAQHHAIERDEFVAKYEQRDDRR</sequence>
<name>A0A229SJL8_9PSEU</name>
<dbReference type="OrthoDB" id="3821358at2"/>
<dbReference type="Proteomes" id="UP000215199">
    <property type="component" value="Unassembled WGS sequence"/>
</dbReference>
<gene>
    <name evidence="2" type="ORF">CF165_49125</name>
</gene>
<feature type="domain" description="DUF6879" evidence="1">
    <location>
        <begin position="9"/>
        <end position="168"/>
    </location>
</feature>
<comment type="caution">
    <text evidence="2">The sequence shown here is derived from an EMBL/GenBank/DDBJ whole genome shotgun (WGS) entry which is preliminary data.</text>
</comment>
<organism evidence="2 3">
    <name type="scientific">Amycolatopsis vastitatis</name>
    <dbReference type="NCBI Taxonomy" id="1905142"/>
    <lineage>
        <taxon>Bacteria</taxon>
        <taxon>Bacillati</taxon>
        <taxon>Actinomycetota</taxon>
        <taxon>Actinomycetes</taxon>
        <taxon>Pseudonocardiales</taxon>
        <taxon>Pseudonocardiaceae</taxon>
        <taxon>Amycolatopsis</taxon>
    </lineage>
</organism>
<protein>
    <recommendedName>
        <fullName evidence="1">DUF6879 domain-containing protein</fullName>
    </recommendedName>
</protein>